<dbReference type="Proteomes" id="UP001142055">
    <property type="component" value="Chromosome 2"/>
</dbReference>
<evidence type="ECO:0000256" key="1">
    <source>
        <dbReference type="SAM" id="SignalP"/>
    </source>
</evidence>
<accession>A0A9Q0M6M9</accession>
<comment type="caution">
    <text evidence="2">The sequence shown here is derived from an EMBL/GenBank/DDBJ whole genome shotgun (WGS) entry which is preliminary data.</text>
</comment>
<sequence length="200" mass="23114">MAMNLSLVCLLVTFSTLLFSIDAVEESTSPIFDVVETEHYERLPSSMIDTLKRDGRMDQLKPIRQEQQYNVSGVLTFRGPIQTMTCNETIKSMVTQICFDDESKMIINKKRQIESIQDLIAPLIKRNYAQFTNGRMVKDESLNPISFFDQKMVIRNLINRCCVKYKTVGFLFECSHDKIKEEIIDACKPGFHRSRQILNA</sequence>
<protein>
    <submittedName>
        <fullName evidence="2">Uncharacterized protein</fullName>
    </submittedName>
</protein>
<feature type="signal peptide" evidence="1">
    <location>
        <begin position="1"/>
        <end position="23"/>
    </location>
</feature>
<organism evidence="2 3">
    <name type="scientific">Blomia tropicalis</name>
    <name type="common">Mite</name>
    <dbReference type="NCBI Taxonomy" id="40697"/>
    <lineage>
        <taxon>Eukaryota</taxon>
        <taxon>Metazoa</taxon>
        <taxon>Ecdysozoa</taxon>
        <taxon>Arthropoda</taxon>
        <taxon>Chelicerata</taxon>
        <taxon>Arachnida</taxon>
        <taxon>Acari</taxon>
        <taxon>Acariformes</taxon>
        <taxon>Sarcoptiformes</taxon>
        <taxon>Astigmata</taxon>
        <taxon>Glycyphagoidea</taxon>
        <taxon>Echimyopodidae</taxon>
        <taxon>Blomia</taxon>
    </lineage>
</organism>
<evidence type="ECO:0000313" key="2">
    <source>
        <dbReference type="EMBL" id="KAJ6220381.1"/>
    </source>
</evidence>
<keyword evidence="1" id="KW-0732">Signal</keyword>
<evidence type="ECO:0000313" key="3">
    <source>
        <dbReference type="Proteomes" id="UP001142055"/>
    </source>
</evidence>
<gene>
    <name evidence="2" type="ORF">RDWZM_006193</name>
</gene>
<reference evidence="2" key="1">
    <citation type="submission" date="2022-12" db="EMBL/GenBank/DDBJ databases">
        <title>Genome assemblies of Blomia tropicalis.</title>
        <authorList>
            <person name="Cui Y."/>
        </authorList>
    </citation>
    <scope>NUCLEOTIDE SEQUENCE</scope>
    <source>
        <tissue evidence="2">Adult mites</tissue>
    </source>
</reference>
<dbReference type="AlphaFoldDB" id="A0A9Q0M6M9"/>
<dbReference type="EMBL" id="JAPWDV010000002">
    <property type="protein sequence ID" value="KAJ6220381.1"/>
    <property type="molecule type" value="Genomic_DNA"/>
</dbReference>
<proteinExistence type="predicted"/>
<feature type="chain" id="PRO_5040321696" evidence="1">
    <location>
        <begin position="24"/>
        <end position="200"/>
    </location>
</feature>
<name>A0A9Q0M6M9_BLOTA</name>
<keyword evidence="3" id="KW-1185">Reference proteome</keyword>